<name>A0A495IKN9_9MICO</name>
<dbReference type="AlphaFoldDB" id="A0A495IKN9"/>
<comment type="similarity">
    <text evidence="1">Belongs to the AB hydrolase superfamily.</text>
</comment>
<evidence type="ECO:0000313" key="4">
    <source>
        <dbReference type="EMBL" id="RKR75851.1"/>
    </source>
</evidence>
<sequence length="300" mass="33000">MSERLDVTIPLPDGVTLAAWLYLPDGDRPAAGITMAHGFGGTRYHDIAPIAERISNAGYAVLLHDHRNFGDSGGTPRHDINPDQQIEDWRRVTTYLSARDEVDANRVGIWGTSYAGGHALVLAATDRRLKAVFAQVPTISGYQSGLRRVAPDQVARVEAIFAADELAQLNGEAPRMQAFVSDDPAVNAQYRQPEAIQMYLHPRQGLPDGLWENAMTVQSNRRARAYEPSIWVPRIAPTPLMMLVATHDDVAPTDLALAAYTGAGEPKELVLMDGGHFSPYNTQFELSTEAAIRHFDRYLS</sequence>
<feature type="domain" description="Xaa-Pro dipeptidyl-peptidase-like" evidence="3">
    <location>
        <begin position="13"/>
        <end position="277"/>
    </location>
</feature>
<dbReference type="InterPro" id="IPR029058">
    <property type="entry name" value="AB_hydrolase_fold"/>
</dbReference>
<dbReference type="PANTHER" id="PTHR22946">
    <property type="entry name" value="DIENELACTONE HYDROLASE DOMAIN-CONTAINING PROTEIN-RELATED"/>
    <property type="match status" value="1"/>
</dbReference>
<comment type="caution">
    <text evidence="4">The sequence shown here is derived from an EMBL/GenBank/DDBJ whole genome shotgun (WGS) entry which is preliminary data.</text>
</comment>
<reference evidence="4 5" key="1">
    <citation type="submission" date="2018-10" db="EMBL/GenBank/DDBJ databases">
        <title>Sequencing the genomes of 1000 actinobacteria strains.</title>
        <authorList>
            <person name="Klenk H.-P."/>
        </authorList>
    </citation>
    <scope>NUCLEOTIDE SEQUENCE [LARGE SCALE GENOMIC DNA]</scope>
    <source>
        <strain evidence="4 5">DSM 17894</strain>
    </source>
</reference>
<organism evidence="4 5">
    <name type="scientific">Frondihabitans australicus</name>
    <dbReference type="NCBI Taxonomy" id="386892"/>
    <lineage>
        <taxon>Bacteria</taxon>
        <taxon>Bacillati</taxon>
        <taxon>Actinomycetota</taxon>
        <taxon>Actinomycetes</taxon>
        <taxon>Micrococcales</taxon>
        <taxon>Microbacteriaceae</taxon>
        <taxon>Frondihabitans</taxon>
    </lineage>
</organism>
<dbReference type="GO" id="GO:0052689">
    <property type="term" value="F:carboxylic ester hydrolase activity"/>
    <property type="evidence" value="ECO:0007669"/>
    <property type="project" value="UniProtKB-ARBA"/>
</dbReference>
<dbReference type="SUPFAM" id="SSF53474">
    <property type="entry name" value="alpha/beta-Hydrolases"/>
    <property type="match status" value="1"/>
</dbReference>
<keyword evidence="5" id="KW-1185">Reference proteome</keyword>
<dbReference type="RefSeq" id="WP_121371929.1">
    <property type="nucleotide sequence ID" value="NZ_RBKS01000001.1"/>
</dbReference>
<dbReference type="Pfam" id="PF02129">
    <property type="entry name" value="Peptidase_S15"/>
    <property type="match status" value="1"/>
</dbReference>
<protein>
    <recommendedName>
        <fullName evidence="3">Xaa-Pro dipeptidyl-peptidase-like domain-containing protein</fullName>
    </recommendedName>
</protein>
<proteinExistence type="inferred from homology"/>
<dbReference type="Proteomes" id="UP000280008">
    <property type="component" value="Unassembled WGS sequence"/>
</dbReference>
<gene>
    <name evidence="4" type="ORF">C8E83_3013</name>
</gene>
<dbReference type="OrthoDB" id="5902829at2"/>
<evidence type="ECO:0000313" key="5">
    <source>
        <dbReference type="Proteomes" id="UP000280008"/>
    </source>
</evidence>
<evidence type="ECO:0000256" key="2">
    <source>
        <dbReference type="ARBA" id="ARBA00022801"/>
    </source>
</evidence>
<dbReference type="PANTHER" id="PTHR22946:SF9">
    <property type="entry name" value="POLYKETIDE TRANSFERASE AF380"/>
    <property type="match status" value="1"/>
</dbReference>
<accession>A0A495IKN9</accession>
<dbReference type="EMBL" id="RBKS01000001">
    <property type="protein sequence ID" value="RKR75851.1"/>
    <property type="molecule type" value="Genomic_DNA"/>
</dbReference>
<evidence type="ECO:0000256" key="1">
    <source>
        <dbReference type="ARBA" id="ARBA00008645"/>
    </source>
</evidence>
<dbReference type="Gene3D" id="3.40.50.1820">
    <property type="entry name" value="alpha/beta hydrolase"/>
    <property type="match status" value="1"/>
</dbReference>
<dbReference type="InterPro" id="IPR000383">
    <property type="entry name" value="Xaa-Pro-like_dom"/>
</dbReference>
<dbReference type="Gene3D" id="1.10.10.800">
    <property type="match status" value="1"/>
</dbReference>
<evidence type="ECO:0000259" key="3">
    <source>
        <dbReference type="Pfam" id="PF02129"/>
    </source>
</evidence>
<dbReference type="InterPro" id="IPR050261">
    <property type="entry name" value="FrsA_esterase"/>
</dbReference>
<keyword evidence="2" id="KW-0378">Hydrolase</keyword>